<proteinExistence type="predicted"/>
<keyword evidence="1" id="KW-0812">Transmembrane</keyword>
<feature type="transmembrane region" description="Helical" evidence="1">
    <location>
        <begin position="58"/>
        <end position="77"/>
    </location>
</feature>
<feature type="transmembrane region" description="Helical" evidence="1">
    <location>
        <begin position="89"/>
        <end position="107"/>
    </location>
</feature>
<keyword evidence="1" id="KW-0472">Membrane</keyword>
<comment type="caution">
    <text evidence="2">The sequence shown here is derived from an EMBL/GenBank/DDBJ whole genome shotgun (WGS) entry which is preliminary data.</text>
</comment>
<name>A0A9E4ZD84_9EURY</name>
<evidence type="ECO:0000256" key="1">
    <source>
        <dbReference type="SAM" id="Phobius"/>
    </source>
</evidence>
<dbReference type="AlphaFoldDB" id="A0A9E4ZD84"/>
<dbReference type="RefSeq" id="WP_250867338.1">
    <property type="nucleotide sequence ID" value="NZ_JAGSOI010000007.1"/>
</dbReference>
<keyword evidence="3" id="KW-1185">Reference proteome</keyword>
<dbReference type="EMBL" id="JAGSOI010000007">
    <property type="protein sequence ID" value="MCM1985968.1"/>
    <property type="molecule type" value="Genomic_DNA"/>
</dbReference>
<dbReference type="Proteomes" id="UP001056766">
    <property type="component" value="Unassembled WGS sequence"/>
</dbReference>
<gene>
    <name evidence="2" type="ORF">KDK67_02900</name>
</gene>
<sequence>MTINVTETIRKVMGWCPNETAGRLNSSQQIDFANTSLKPSGIRGSQEQMNSEQQRRTVIFSLVALSILIIYNLSSLLGSELYLMQANRITVGTLGLAIIWIFTMLKLRRLKREKAHRENNCSI</sequence>
<organism evidence="2 3">
    <name type="scientific">Methanococcoides seepicolus</name>
    <dbReference type="NCBI Taxonomy" id="2828780"/>
    <lineage>
        <taxon>Archaea</taxon>
        <taxon>Methanobacteriati</taxon>
        <taxon>Methanobacteriota</taxon>
        <taxon>Stenosarchaea group</taxon>
        <taxon>Methanomicrobia</taxon>
        <taxon>Methanosarcinales</taxon>
        <taxon>Methanosarcinaceae</taxon>
        <taxon>Methanococcoides</taxon>
    </lineage>
</organism>
<reference evidence="2" key="2">
    <citation type="submission" date="2021-04" db="EMBL/GenBank/DDBJ databases">
        <authorList>
            <person name="Dong X."/>
        </authorList>
    </citation>
    <scope>NUCLEOTIDE SEQUENCE</scope>
    <source>
        <strain evidence="2">LLY</strain>
    </source>
</reference>
<evidence type="ECO:0000313" key="2">
    <source>
        <dbReference type="EMBL" id="MCM1985968.1"/>
    </source>
</evidence>
<evidence type="ECO:0000313" key="3">
    <source>
        <dbReference type="Proteomes" id="UP001056766"/>
    </source>
</evidence>
<accession>A0A9E4ZD84</accession>
<keyword evidence="1" id="KW-1133">Transmembrane helix</keyword>
<reference evidence="2" key="1">
    <citation type="journal article" date="2021" name="mSystems">
        <title>Bacteria and Archaea Synergistically Convert Glycine Betaine to Biogenic Methane in the Formosa Cold Seep of the South China Sea.</title>
        <authorList>
            <person name="Li L."/>
            <person name="Zhang W."/>
            <person name="Zhang S."/>
            <person name="Song L."/>
            <person name="Sun Q."/>
            <person name="Zhang H."/>
            <person name="Xiang H."/>
            <person name="Dong X."/>
        </authorList>
    </citation>
    <scope>NUCLEOTIDE SEQUENCE</scope>
    <source>
        <strain evidence="2">LLY</strain>
    </source>
</reference>
<protein>
    <submittedName>
        <fullName evidence="2">DUF1673 family protein</fullName>
    </submittedName>
</protein>